<dbReference type="AlphaFoldDB" id="A0A9P6PXL7"/>
<protein>
    <recommendedName>
        <fullName evidence="7">SUN domain-containing protein</fullName>
    </recommendedName>
</protein>
<gene>
    <name evidence="8" type="ORF">DFQ27_006594</name>
</gene>
<feature type="region of interest" description="Disordered" evidence="5">
    <location>
        <begin position="1"/>
        <end position="32"/>
    </location>
</feature>
<feature type="compositionally biased region" description="Acidic residues" evidence="5">
    <location>
        <begin position="1113"/>
        <end position="1124"/>
    </location>
</feature>
<evidence type="ECO:0000313" key="8">
    <source>
        <dbReference type="EMBL" id="KAG0254827.1"/>
    </source>
</evidence>
<evidence type="ECO:0000256" key="3">
    <source>
        <dbReference type="ARBA" id="ARBA00022989"/>
    </source>
</evidence>
<dbReference type="PANTHER" id="PTHR12911">
    <property type="entry name" value="SAD1/UNC-84-LIKE PROTEIN-RELATED"/>
    <property type="match status" value="1"/>
</dbReference>
<accession>A0A9P6PXL7</accession>
<reference evidence="8" key="1">
    <citation type="journal article" date="2020" name="Fungal Divers.">
        <title>Resolving the Mortierellaceae phylogeny through synthesis of multi-gene phylogenetics and phylogenomics.</title>
        <authorList>
            <person name="Vandepol N."/>
            <person name="Liber J."/>
            <person name="Desiro A."/>
            <person name="Na H."/>
            <person name="Kennedy M."/>
            <person name="Barry K."/>
            <person name="Grigoriev I.V."/>
            <person name="Miller A.N."/>
            <person name="O'Donnell K."/>
            <person name="Stajich J.E."/>
            <person name="Bonito G."/>
        </authorList>
    </citation>
    <scope>NUCLEOTIDE SEQUENCE</scope>
    <source>
        <strain evidence="8">BC1065</strain>
    </source>
</reference>
<dbReference type="InterPro" id="IPR045119">
    <property type="entry name" value="SUN1-5"/>
</dbReference>
<feature type="region of interest" description="Disordered" evidence="5">
    <location>
        <begin position="343"/>
        <end position="405"/>
    </location>
</feature>
<feature type="compositionally biased region" description="Polar residues" evidence="5">
    <location>
        <begin position="668"/>
        <end position="678"/>
    </location>
</feature>
<dbReference type="PANTHER" id="PTHR12911:SF8">
    <property type="entry name" value="KLAROID PROTEIN-RELATED"/>
    <property type="match status" value="1"/>
</dbReference>
<dbReference type="EMBL" id="JAAAJB010000493">
    <property type="protein sequence ID" value="KAG0254827.1"/>
    <property type="molecule type" value="Genomic_DNA"/>
</dbReference>
<keyword evidence="3 6" id="KW-1133">Transmembrane helix</keyword>
<feature type="region of interest" description="Disordered" evidence="5">
    <location>
        <begin position="1079"/>
        <end position="1129"/>
    </location>
</feature>
<evidence type="ECO:0000313" key="9">
    <source>
        <dbReference type="Proteomes" id="UP000807716"/>
    </source>
</evidence>
<name>A0A9P6PXL7_9FUNG</name>
<feature type="region of interest" description="Disordered" evidence="5">
    <location>
        <begin position="190"/>
        <end position="209"/>
    </location>
</feature>
<dbReference type="Pfam" id="PF07738">
    <property type="entry name" value="Sad1_UNC"/>
    <property type="match status" value="1"/>
</dbReference>
<feature type="region of interest" description="Disordered" evidence="5">
    <location>
        <begin position="219"/>
        <end position="269"/>
    </location>
</feature>
<feature type="region of interest" description="Disordered" evidence="5">
    <location>
        <begin position="45"/>
        <end position="128"/>
    </location>
</feature>
<feature type="region of interest" description="Disordered" evidence="5">
    <location>
        <begin position="655"/>
        <end position="678"/>
    </location>
</feature>
<feature type="compositionally biased region" description="Polar residues" evidence="5">
    <location>
        <begin position="392"/>
        <end position="405"/>
    </location>
</feature>
<feature type="region of interest" description="Disordered" evidence="5">
    <location>
        <begin position="148"/>
        <end position="181"/>
    </location>
</feature>
<dbReference type="PROSITE" id="PS51469">
    <property type="entry name" value="SUN"/>
    <property type="match status" value="1"/>
</dbReference>
<comment type="subcellular location">
    <subcellularLocation>
        <location evidence="1">Membrane</location>
    </subcellularLocation>
</comment>
<evidence type="ECO:0000256" key="5">
    <source>
        <dbReference type="SAM" id="MobiDB-lite"/>
    </source>
</evidence>
<evidence type="ECO:0000256" key="4">
    <source>
        <dbReference type="ARBA" id="ARBA00023136"/>
    </source>
</evidence>
<keyword evidence="2 6" id="KW-0812">Transmembrane</keyword>
<feature type="transmembrane region" description="Helical" evidence="6">
    <location>
        <begin position="591"/>
        <end position="610"/>
    </location>
</feature>
<organism evidence="8 9">
    <name type="scientific">Actinomortierella ambigua</name>
    <dbReference type="NCBI Taxonomy" id="1343610"/>
    <lineage>
        <taxon>Eukaryota</taxon>
        <taxon>Fungi</taxon>
        <taxon>Fungi incertae sedis</taxon>
        <taxon>Mucoromycota</taxon>
        <taxon>Mortierellomycotina</taxon>
        <taxon>Mortierellomycetes</taxon>
        <taxon>Mortierellales</taxon>
        <taxon>Mortierellaceae</taxon>
        <taxon>Actinomortierella</taxon>
    </lineage>
</organism>
<evidence type="ECO:0000256" key="1">
    <source>
        <dbReference type="ARBA" id="ARBA00004370"/>
    </source>
</evidence>
<dbReference type="GO" id="GO:0034993">
    <property type="term" value="C:meiotic nuclear membrane microtubule tethering complex"/>
    <property type="evidence" value="ECO:0007669"/>
    <property type="project" value="TreeGrafter"/>
</dbReference>
<feature type="compositionally biased region" description="Acidic residues" evidence="5">
    <location>
        <begin position="193"/>
        <end position="209"/>
    </location>
</feature>
<dbReference type="GO" id="GO:0043495">
    <property type="term" value="F:protein-membrane adaptor activity"/>
    <property type="evidence" value="ECO:0007669"/>
    <property type="project" value="TreeGrafter"/>
</dbReference>
<dbReference type="OrthoDB" id="342281at2759"/>
<evidence type="ECO:0000256" key="6">
    <source>
        <dbReference type="SAM" id="Phobius"/>
    </source>
</evidence>
<feature type="compositionally biased region" description="Polar residues" evidence="5">
    <location>
        <begin position="364"/>
        <end position="378"/>
    </location>
</feature>
<feature type="transmembrane region" description="Helical" evidence="6">
    <location>
        <begin position="559"/>
        <end position="579"/>
    </location>
</feature>
<comment type="caution">
    <text evidence="8">The sequence shown here is derived from an EMBL/GenBank/DDBJ whole genome shotgun (WGS) entry which is preliminary data.</text>
</comment>
<evidence type="ECO:0000259" key="7">
    <source>
        <dbReference type="PROSITE" id="PS51469"/>
    </source>
</evidence>
<evidence type="ECO:0000256" key="2">
    <source>
        <dbReference type="ARBA" id="ARBA00022692"/>
    </source>
</evidence>
<feature type="compositionally biased region" description="Low complexity" evidence="5">
    <location>
        <begin position="915"/>
        <end position="931"/>
    </location>
</feature>
<feature type="region of interest" description="Disordered" evidence="5">
    <location>
        <begin position="810"/>
        <end position="838"/>
    </location>
</feature>
<keyword evidence="4 6" id="KW-0472">Membrane</keyword>
<feature type="compositionally biased region" description="Polar residues" evidence="5">
    <location>
        <begin position="1092"/>
        <end position="1112"/>
    </location>
</feature>
<dbReference type="Gene3D" id="2.60.120.260">
    <property type="entry name" value="Galactose-binding domain-like"/>
    <property type="match status" value="1"/>
</dbReference>
<feature type="domain" description="SUN" evidence="7">
    <location>
        <begin position="979"/>
        <end position="1192"/>
    </location>
</feature>
<proteinExistence type="predicted"/>
<feature type="compositionally biased region" description="Acidic residues" evidence="5">
    <location>
        <begin position="350"/>
        <end position="363"/>
    </location>
</feature>
<feature type="non-terminal residue" evidence="8">
    <location>
        <position position="1"/>
    </location>
</feature>
<keyword evidence="9" id="KW-1185">Reference proteome</keyword>
<dbReference type="InterPro" id="IPR012919">
    <property type="entry name" value="SUN_dom"/>
</dbReference>
<feature type="compositionally biased region" description="Basic and acidic residues" evidence="5">
    <location>
        <begin position="810"/>
        <end position="819"/>
    </location>
</feature>
<dbReference type="Proteomes" id="UP000807716">
    <property type="component" value="Unassembled WGS sequence"/>
</dbReference>
<sequence length="1192" mass="132478">MLSSPYRTRAQHKRTFNSTRDPSPDNPLLKGTQLTTTVDTLLLPGVIGTTVEGPKTPLRSSRGEPGSTGATPHHANNHWNHSRMTPPLGYNDDRYDSDDQLLTPASGRGLGRSQSETPKKDRIQHSVQGFRTPQPHRVLGAAEWRKKYRPRDTPNARAVSTSTGLDNAARSPSWRTRQRSTAALYDNFTPLQEVEDGEEEQEECEGEEFQDQHYQGLILDGHDSKGTRSRRGHMRTADATDDENDDNGMHMADDSGLDVESDREGQHQSYDSLAYRDLSDAHAYSDEEILTRRIKREEQKEAKRRRRQERLRLRLAREEDREKNQLGFLRRLVNMFSPDDYINDSASSTGDDDDLSSLPESEDINNPPSYHKTSTTAIRRTPSAFRKRVSAGISTSPSGSPQQSHFPAALWQLSGRSASRSLDTYPLLADEVAKSDYHDTPTSDDDDLLGDISPHQIDYETQYRTEEDHTQEAVAAATVATAAAAAAVAAQSDQSFSRQRQRRHQYPLRDSQRAAPRVYPWHVIARMSRQQYQHVCAALSTLSVTMLDTALALRDGLTALLMALWATILTLCGGLSAWLKEGINSGLFSPRTLTSVGLLMLVIIAFNVLASSGLVERSWASLANTYHNPVAWTDLDISTKMTAAMDRIGNSLFSRNSTPSPSAPWESIDSQPSPTGLSVSDAKFQTQQAKRLEAIEARLLLIQKTLAQLNGADQELEKQLRAQLNDLAGQISAVDSKVEHVIQDVNTLKYRLQSGVWLNQTVMEMIQDELPRYLVISKNQTTGQLIVPAEFWQMAREMLVAVDEMAQVAHDRRNKERQQQDNTLDGESLSEEQVDDRNAGQWSWIPELSKKRQKSRQWANFLKDHEKALTDFVDQRQAVVSRQSFLGLVRTEAASIWRAIEPQVLPWLERRGRLSPHSSPSPSSSSSSSSSWGGSNEAIIGSILTEAEREAMSLLIDEALERYTADAIAKPDYALYSAGGRIIPKLTTRCEDLRFLGHVITLFLRPPSHKPPEYAIRPGTTPGECWALDGDHGQLGIRLARQIIPTEVTIEHADMRVVLDMGSAPKDFELWGITEDAIGRGGSGGGKKTVLAKNSQPPSQDTGSNEPDSTGASDDEKEAAEDPEAPWPGAFLLTRDTYQVNISAASGTPDALSEQDPHVPHPHPRARQTFPIPVSKQKVPVMGVVLKIKSNW</sequence>
<feature type="region of interest" description="Disordered" evidence="5">
    <location>
        <begin position="913"/>
        <end position="934"/>
    </location>
</feature>